<name>A0A9X6RL15_HYPEX</name>
<dbReference type="Proteomes" id="UP000192578">
    <property type="component" value="Unassembled WGS sequence"/>
</dbReference>
<accession>A0A9X6RL15</accession>
<evidence type="ECO:0008006" key="4">
    <source>
        <dbReference type="Google" id="ProtNLM"/>
    </source>
</evidence>
<reference evidence="3" key="1">
    <citation type="submission" date="2017-01" db="EMBL/GenBank/DDBJ databases">
        <title>Comparative genomics of anhydrobiosis in the tardigrade Hypsibius dujardini.</title>
        <authorList>
            <person name="Yoshida Y."/>
            <person name="Koutsovoulos G."/>
            <person name="Laetsch D."/>
            <person name="Stevens L."/>
            <person name="Kumar S."/>
            <person name="Horikawa D."/>
            <person name="Ishino K."/>
            <person name="Komine S."/>
            <person name="Tomita M."/>
            <person name="Blaxter M."/>
            <person name="Arakawa K."/>
        </authorList>
    </citation>
    <scope>NUCLEOTIDE SEQUENCE [LARGE SCALE GENOMIC DNA]</scope>
    <source>
        <strain evidence="3">Z151</strain>
    </source>
</reference>
<comment type="caution">
    <text evidence="2">The sequence shown here is derived from an EMBL/GenBank/DDBJ whole genome shotgun (WGS) entry which is preliminary data.</text>
</comment>
<feature type="chain" id="PRO_5040953937" description="Glycine zipper domain-containing protein" evidence="1">
    <location>
        <begin position="21"/>
        <end position="78"/>
    </location>
</feature>
<evidence type="ECO:0000256" key="1">
    <source>
        <dbReference type="SAM" id="SignalP"/>
    </source>
</evidence>
<evidence type="ECO:0000313" key="2">
    <source>
        <dbReference type="EMBL" id="OWA51455.1"/>
    </source>
</evidence>
<gene>
    <name evidence="2" type="ORF">BV898_15936</name>
</gene>
<evidence type="ECO:0000313" key="3">
    <source>
        <dbReference type="Proteomes" id="UP000192578"/>
    </source>
</evidence>
<dbReference type="EMBL" id="MTYJ01000228">
    <property type="protein sequence ID" value="OWA51455.1"/>
    <property type="molecule type" value="Genomic_DNA"/>
</dbReference>
<feature type="signal peptide" evidence="1">
    <location>
        <begin position="1"/>
        <end position="20"/>
    </location>
</feature>
<dbReference type="AlphaFoldDB" id="A0A9X6RL15"/>
<sequence>MKFSILSVFIISVLFVAASCMPGMMREERGIMSGAAKGGLAGGVAGAVLPGVSAKKGALAGAAVGGVAGAAKKNRSKR</sequence>
<keyword evidence="1" id="KW-0732">Signal</keyword>
<protein>
    <recommendedName>
        <fullName evidence="4">Glycine zipper domain-containing protein</fullName>
    </recommendedName>
</protein>
<dbReference type="PROSITE" id="PS51257">
    <property type="entry name" value="PROKAR_LIPOPROTEIN"/>
    <property type="match status" value="1"/>
</dbReference>
<organism evidence="2 3">
    <name type="scientific">Hypsibius exemplaris</name>
    <name type="common">Freshwater tardigrade</name>
    <dbReference type="NCBI Taxonomy" id="2072580"/>
    <lineage>
        <taxon>Eukaryota</taxon>
        <taxon>Metazoa</taxon>
        <taxon>Ecdysozoa</taxon>
        <taxon>Tardigrada</taxon>
        <taxon>Eutardigrada</taxon>
        <taxon>Parachela</taxon>
        <taxon>Hypsibioidea</taxon>
        <taxon>Hypsibiidae</taxon>
        <taxon>Hypsibius</taxon>
    </lineage>
</organism>
<keyword evidence="3" id="KW-1185">Reference proteome</keyword>
<proteinExistence type="predicted"/>